<protein>
    <submittedName>
        <fullName evidence="3">Uncharacterized protein</fullName>
    </submittedName>
</protein>
<dbReference type="Proteomes" id="UP000095281">
    <property type="component" value="Unplaced"/>
</dbReference>
<name>A0A1I8B311_MELHA</name>
<dbReference type="WBParaSite" id="MhA1_Contig1257.frz3.gene3">
    <property type="protein sequence ID" value="MhA1_Contig1257.frz3.gene3"/>
    <property type="gene ID" value="MhA1_Contig1257.frz3.gene3"/>
</dbReference>
<organism evidence="2 3">
    <name type="scientific">Meloidogyne hapla</name>
    <name type="common">Root-knot nematode worm</name>
    <dbReference type="NCBI Taxonomy" id="6305"/>
    <lineage>
        <taxon>Eukaryota</taxon>
        <taxon>Metazoa</taxon>
        <taxon>Ecdysozoa</taxon>
        <taxon>Nematoda</taxon>
        <taxon>Chromadorea</taxon>
        <taxon>Rhabditida</taxon>
        <taxon>Tylenchina</taxon>
        <taxon>Tylenchomorpha</taxon>
        <taxon>Tylenchoidea</taxon>
        <taxon>Meloidogynidae</taxon>
        <taxon>Meloidogyninae</taxon>
        <taxon>Meloidogyne</taxon>
    </lineage>
</organism>
<feature type="region of interest" description="Disordered" evidence="1">
    <location>
        <begin position="187"/>
        <end position="206"/>
    </location>
</feature>
<keyword evidence="2" id="KW-1185">Reference proteome</keyword>
<accession>A0A1I8B311</accession>
<reference evidence="3" key="1">
    <citation type="submission" date="2016-11" db="UniProtKB">
        <authorList>
            <consortium name="WormBaseParasite"/>
        </authorList>
    </citation>
    <scope>IDENTIFICATION</scope>
</reference>
<dbReference type="AlphaFoldDB" id="A0A1I8B311"/>
<sequence length="226" mass="26532">MVNTRKFSRGRGLSRAPSREVQQVYSRGQCFYLREDDRTQAYRKSSRPLVPENKTELEKWEPRVMSPEGIVDIARQCIEVTDTFINLDNYLDRNKQFNSSNLDQLREQQRRQHPLKDAHPATYVELIAQCEANPGKFPGTLYCLKLVLGEKRLNEYIQNRGWTEEQLREWNITTDWQMFNKRLGGSNSWATEETKTSSSSFHQQNNNEKQKFGVECSGGIEFYSYQ</sequence>
<evidence type="ECO:0000256" key="1">
    <source>
        <dbReference type="SAM" id="MobiDB-lite"/>
    </source>
</evidence>
<evidence type="ECO:0000313" key="3">
    <source>
        <dbReference type="WBParaSite" id="MhA1_Contig1257.frz3.gene3"/>
    </source>
</evidence>
<proteinExistence type="predicted"/>
<evidence type="ECO:0000313" key="2">
    <source>
        <dbReference type="Proteomes" id="UP000095281"/>
    </source>
</evidence>